<evidence type="ECO:0000313" key="5">
    <source>
        <dbReference type="Proteomes" id="UP000822688"/>
    </source>
</evidence>
<evidence type="ECO:0000256" key="2">
    <source>
        <dbReference type="SAM" id="Phobius"/>
    </source>
</evidence>
<organism evidence="4 5">
    <name type="scientific">Ceratodon purpureus</name>
    <name type="common">Fire moss</name>
    <name type="synonym">Dicranum purpureum</name>
    <dbReference type="NCBI Taxonomy" id="3225"/>
    <lineage>
        <taxon>Eukaryota</taxon>
        <taxon>Viridiplantae</taxon>
        <taxon>Streptophyta</taxon>
        <taxon>Embryophyta</taxon>
        <taxon>Bryophyta</taxon>
        <taxon>Bryophytina</taxon>
        <taxon>Bryopsida</taxon>
        <taxon>Dicranidae</taxon>
        <taxon>Pseudoditrichales</taxon>
        <taxon>Ditrichaceae</taxon>
        <taxon>Ceratodon</taxon>
    </lineage>
</organism>
<evidence type="ECO:0000256" key="1">
    <source>
        <dbReference type="SAM" id="MobiDB-lite"/>
    </source>
</evidence>
<dbReference type="EMBL" id="CM026428">
    <property type="protein sequence ID" value="KAG0567428.1"/>
    <property type="molecule type" value="Genomic_DNA"/>
</dbReference>
<feature type="compositionally biased region" description="Low complexity" evidence="1">
    <location>
        <begin position="144"/>
        <end position="162"/>
    </location>
</feature>
<evidence type="ECO:0000313" key="4">
    <source>
        <dbReference type="EMBL" id="KAG0567428.1"/>
    </source>
</evidence>
<gene>
    <name evidence="4" type="ORF">KC19_7G134100</name>
</gene>
<feature type="region of interest" description="Disordered" evidence="1">
    <location>
        <begin position="138"/>
        <end position="162"/>
    </location>
</feature>
<keyword evidence="2" id="KW-0812">Transmembrane</keyword>
<accession>A0A8T0HAM5</accession>
<feature type="transmembrane region" description="Helical" evidence="2">
    <location>
        <begin position="173"/>
        <end position="192"/>
    </location>
</feature>
<feature type="chain" id="PRO_5035883261" evidence="3">
    <location>
        <begin position="21"/>
        <end position="193"/>
    </location>
</feature>
<keyword evidence="5" id="KW-1185">Reference proteome</keyword>
<sequence length="193" mass="20601">MLSLAAHVLVMLACIHVAGASSFDGLPRPKGFPDAPTAAYGNLPTVYNDARQAVNCAWYGWSNVNYPSDIGLQCLAYLWADVLSAAGQNTLDAYQYLMCYKTGICFDTVWNSYYCKIGCFYLSNSSFAIPPISVPPPVAPTPPGSNSGTRPGTPPGTNTAPRLRTGAVQQADVLLVFCTAMAVVATVNIFNLY</sequence>
<keyword evidence="2" id="KW-0472">Membrane</keyword>
<protein>
    <submittedName>
        <fullName evidence="4">Uncharacterized protein</fullName>
    </submittedName>
</protein>
<reference evidence="4" key="1">
    <citation type="submission" date="2020-06" db="EMBL/GenBank/DDBJ databases">
        <title>WGS assembly of Ceratodon purpureus strain R40.</title>
        <authorList>
            <person name="Carey S.B."/>
            <person name="Jenkins J."/>
            <person name="Shu S."/>
            <person name="Lovell J.T."/>
            <person name="Sreedasyam A."/>
            <person name="Maumus F."/>
            <person name="Tiley G.P."/>
            <person name="Fernandez-Pozo N."/>
            <person name="Barry K."/>
            <person name="Chen C."/>
            <person name="Wang M."/>
            <person name="Lipzen A."/>
            <person name="Daum C."/>
            <person name="Saski C.A."/>
            <person name="Payton A.C."/>
            <person name="Mcbreen J.C."/>
            <person name="Conrad R.E."/>
            <person name="Kollar L.M."/>
            <person name="Olsson S."/>
            <person name="Huttunen S."/>
            <person name="Landis J.B."/>
            <person name="Wickett N.J."/>
            <person name="Johnson M.G."/>
            <person name="Rensing S.A."/>
            <person name="Grimwood J."/>
            <person name="Schmutz J."/>
            <person name="Mcdaniel S.F."/>
        </authorList>
    </citation>
    <scope>NUCLEOTIDE SEQUENCE</scope>
    <source>
        <strain evidence="4">R40</strain>
    </source>
</reference>
<proteinExistence type="predicted"/>
<keyword evidence="3" id="KW-0732">Signal</keyword>
<evidence type="ECO:0000256" key="3">
    <source>
        <dbReference type="SAM" id="SignalP"/>
    </source>
</evidence>
<keyword evidence="2" id="KW-1133">Transmembrane helix</keyword>
<comment type="caution">
    <text evidence="4">The sequence shown here is derived from an EMBL/GenBank/DDBJ whole genome shotgun (WGS) entry which is preliminary data.</text>
</comment>
<dbReference type="AlphaFoldDB" id="A0A8T0HAM5"/>
<feature type="signal peptide" evidence="3">
    <location>
        <begin position="1"/>
        <end position="20"/>
    </location>
</feature>
<dbReference type="Proteomes" id="UP000822688">
    <property type="component" value="Chromosome 7"/>
</dbReference>
<name>A0A8T0HAM5_CERPU</name>